<dbReference type="InterPro" id="IPR036047">
    <property type="entry name" value="F-box-like_dom_sf"/>
</dbReference>
<keyword evidence="4" id="KW-1185">Reference proteome</keyword>
<dbReference type="InterPro" id="IPR001810">
    <property type="entry name" value="F-box_dom"/>
</dbReference>
<feature type="domain" description="F-box associated beta-propeller type 1" evidence="2">
    <location>
        <begin position="100"/>
        <end position="286"/>
    </location>
</feature>
<dbReference type="InterPro" id="IPR050796">
    <property type="entry name" value="SCF_F-box_component"/>
</dbReference>
<dbReference type="OrthoDB" id="1152154at2759"/>
<dbReference type="Pfam" id="PF00646">
    <property type="entry name" value="F-box"/>
    <property type="match status" value="1"/>
</dbReference>
<evidence type="ECO:0000313" key="3">
    <source>
        <dbReference type="EMBL" id="RXH90214.1"/>
    </source>
</evidence>
<dbReference type="PANTHER" id="PTHR31672:SF13">
    <property type="entry name" value="F-BOX PROTEIN CPR30-LIKE"/>
    <property type="match status" value="1"/>
</dbReference>
<feature type="domain" description="F-box" evidence="1">
    <location>
        <begin position="7"/>
        <end position="38"/>
    </location>
</feature>
<dbReference type="SUPFAM" id="SSF81383">
    <property type="entry name" value="F-box domain"/>
    <property type="match status" value="1"/>
</dbReference>
<evidence type="ECO:0000313" key="4">
    <source>
        <dbReference type="Proteomes" id="UP000290289"/>
    </source>
</evidence>
<dbReference type="Proteomes" id="UP000290289">
    <property type="component" value="Chromosome 9"/>
</dbReference>
<dbReference type="PANTHER" id="PTHR31672">
    <property type="entry name" value="BNACNNG10540D PROTEIN"/>
    <property type="match status" value="1"/>
</dbReference>
<dbReference type="Gramene" id="mRNA:MD09G0120400">
    <property type="protein sequence ID" value="CDS:MD09G0120400.1"/>
    <property type="gene ID" value="MD09G0120400"/>
</dbReference>
<gene>
    <name evidence="3" type="ORF">DVH24_032571</name>
</gene>
<name>A0A498J7Q4_MALDO</name>
<dbReference type="InterPro" id="IPR006527">
    <property type="entry name" value="F-box-assoc_dom_typ1"/>
</dbReference>
<dbReference type="Pfam" id="PF07734">
    <property type="entry name" value="FBA_1"/>
    <property type="match status" value="1"/>
</dbReference>
<organism evidence="3 4">
    <name type="scientific">Malus domestica</name>
    <name type="common">Apple</name>
    <name type="synonym">Pyrus malus</name>
    <dbReference type="NCBI Taxonomy" id="3750"/>
    <lineage>
        <taxon>Eukaryota</taxon>
        <taxon>Viridiplantae</taxon>
        <taxon>Streptophyta</taxon>
        <taxon>Embryophyta</taxon>
        <taxon>Tracheophyta</taxon>
        <taxon>Spermatophyta</taxon>
        <taxon>Magnoliopsida</taxon>
        <taxon>eudicotyledons</taxon>
        <taxon>Gunneridae</taxon>
        <taxon>Pentapetalae</taxon>
        <taxon>rosids</taxon>
        <taxon>fabids</taxon>
        <taxon>Rosales</taxon>
        <taxon>Rosaceae</taxon>
        <taxon>Amygdaloideae</taxon>
        <taxon>Maleae</taxon>
        <taxon>Malus</taxon>
    </lineage>
</organism>
<dbReference type="Gene3D" id="1.20.1280.50">
    <property type="match status" value="1"/>
</dbReference>
<protein>
    <submittedName>
        <fullName evidence="3">Uncharacterized protein</fullName>
    </submittedName>
</protein>
<dbReference type="NCBIfam" id="TIGR01640">
    <property type="entry name" value="F_box_assoc_1"/>
    <property type="match status" value="1"/>
</dbReference>
<accession>A0A498J7Q4</accession>
<evidence type="ECO:0000259" key="1">
    <source>
        <dbReference type="Pfam" id="PF00646"/>
    </source>
</evidence>
<evidence type="ECO:0000259" key="2">
    <source>
        <dbReference type="Pfam" id="PF07734"/>
    </source>
</evidence>
<dbReference type="AlphaFoldDB" id="A0A498J7Q4"/>
<dbReference type="CDD" id="cd22157">
    <property type="entry name" value="F-box_AtFBW1-like"/>
    <property type="match status" value="1"/>
</dbReference>
<dbReference type="InterPro" id="IPR017451">
    <property type="entry name" value="F-box-assoc_interact_dom"/>
</dbReference>
<reference evidence="3 4" key="1">
    <citation type="submission" date="2018-10" db="EMBL/GenBank/DDBJ databases">
        <title>A high-quality apple genome assembly.</title>
        <authorList>
            <person name="Hu J."/>
        </authorList>
    </citation>
    <scope>NUCLEOTIDE SEQUENCE [LARGE SCALE GENOMIC DNA]</scope>
    <source>
        <strain evidence="4">cv. HFTH1</strain>
        <tissue evidence="3">Young leaf</tissue>
    </source>
</reference>
<comment type="caution">
    <text evidence="3">The sequence shown here is derived from an EMBL/GenBank/DDBJ whole genome shotgun (WGS) entry which is preliminary data.</text>
</comment>
<dbReference type="EMBL" id="RDQH01000335">
    <property type="protein sequence ID" value="RXH90214.1"/>
    <property type="molecule type" value="Genomic_DNA"/>
</dbReference>
<proteinExistence type="predicted"/>
<sequence length="336" mass="38758">MEDSFRLVNILTRLPAKSVVRFKCVSKRWCSILSDQQFAKSQFKFASSQHQRLPFQQHSSSSECLSFDLNPVSSFGDVSSVRKLTFPVERLQSDRARLLESHKKPRRDHVRLLASCNGLVCFTVNNPDDLIVSRYYIWNPTIGFLQKLPQTTSSSPSSEKKRCDLNHFGFGFVSATDEYKFLTSYYHRSNAEMEIFSSRTNSWKRIAAADKGFGHSTDIINGVLFNEALHWPGYFNWKQQTIVVFYLTNEKFPVVPLPIKFQRSTGGAVSAIHTLHLFFFTLDQLQRLTAPDESYPDNCTILWDPYDVGENRFWVGEFVNLKPIQRVTHTIFSHES</sequence>